<evidence type="ECO:0000259" key="1">
    <source>
        <dbReference type="Pfam" id="PF25778"/>
    </source>
</evidence>
<feature type="domain" description="DUF7948" evidence="1">
    <location>
        <begin position="50"/>
        <end position="194"/>
    </location>
</feature>
<proteinExistence type="predicted"/>
<gene>
    <name evidence="2" type="ORF">S03H2_49373</name>
</gene>
<dbReference type="EMBL" id="BARU01031194">
    <property type="protein sequence ID" value="GAH71904.1"/>
    <property type="molecule type" value="Genomic_DNA"/>
</dbReference>
<sequence>MLLCMGPIFQGLPIGLSESHDAIDRVRPNLIEVRTGSGARELLSNVEGRFTENLGQFGEGAGSFYCMGEPLSVALGPGWVSYQHRDDAAQEGVMIRVDFEGADPVEPVGLSPTSYPTNFLKGNDPDRWVIGARSYGQVRYESLWDGIDLQYRFESGMLKYDFIVEPFADISQIRMQYQGHNSLLLDEATGDLIIR</sequence>
<organism evidence="2">
    <name type="scientific">marine sediment metagenome</name>
    <dbReference type="NCBI Taxonomy" id="412755"/>
    <lineage>
        <taxon>unclassified sequences</taxon>
        <taxon>metagenomes</taxon>
        <taxon>ecological metagenomes</taxon>
    </lineage>
</organism>
<evidence type="ECO:0000313" key="2">
    <source>
        <dbReference type="EMBL" id="GAH71904.1"/>
    </source>
</evidence>
<dbReference type="AlphaFoldDB" id="X1J0M8"/>
<reference evidence="2" key="1">
    <citation type="journal article" date="2014" name="Front. Microbiol.">
        <title>High frequency of phylogenetically diverse reductive dehalogenase-homologous genes in deep subseafloor sedimentary metagenomes.</title>
        <authorList>
            <person name="Kawai M."/>
            <person name="Futagami T."/>
            <person name="Toyoda A."/>
            <person name="Takaki Y."/>
            <person name="Nishi S."/>
            <person name="Hori S."/>
            <person name="Arai W."/>
            <person name="Tsubouchi T."/>
            <person name="Morono Y."/>
            <person name="Uchiyama I."/>
            <person name="Ito T."/>
            <person name="Fujiyama A."/>
            <person name="Inagaki F."/>
            <person name="Takami H."/>
        </authorList>
    </citation>
    <scope>NUCLEOTIDE SEQUENCE</scope>
    <source>
        <strain evidence="2">Expedition CK06-06</strain>
    </source>
</reference>
<dbReference type="InterPro" id="IPR057708">
    <property type="entry name" value="DUF7948"/>
</dbReference>
<comment type="caution">
    <text evidence="2">The sequence shown here is derived from an EMBL/GenBank/DDBJ whole genome shotgun (WGS) entry which is preliminary data.</text>
</comment>
<name>X1J0M8_9ZZZZ</name>
<feature type="non-terminal residue" evidence="2">
    <location>
        <position position="195"/>
    </location>
</feature>
<protein>
    <recommendedName>
        <fullName evidence="1">DUF7948 domain-containing protein</fullName>
    </recommendedName>
</protein>
<accession>X1J0M8</accession>
<dbReference type="Pfam" id="PF25778">
    <property type="entry name" value="DUF7948"/>
    <property type="match status" value="1"/>
</dbReference>